<evidence type="ECO:0000256" key="1">
    <source>
        <dbReference type="ARBA" id="ARBA00022729"/>
    </source>
</evidence>
<dbReference type="InterPro" id="IPR022263">
    <property type="entry name" value="KxYKxGKxW"/>
</dbReference>
<dbReference type="AlphaFoldDB" id="G9ZQQ6"/>
<evidence type="ECO:0000256" key="2">
    <source>
        <dbReference type="SAM" id="Phobius"/>
    </source>
</evidence>
<feature type="non-terminal residue" evidence="3">
    <location>
        <position position="56"/>
    </location>
</feature>
<proteinExistence type="predicted"/>
<name>G9ZQQ6_9LACO</name>
<reference evidence="3 4" key="1">
    <citation type="submission" date="2011-09" db="EMBL/GenBank/DDBJ databases">
        <authorList>
            <person name="Weinstock G."/>
            <person name="Sodergren E."/>
            <person name="Clifton S."/>
            <person name="Fulton L."/>
            <person name="Fulton B."/>
            <person name="Courtney L."/>
            <person name="Fronick C."/>
            <person name="Harrison M."/>
            <person name="Strong C."/>
            <person name="Farmer C."/>
            <person name="Delahaunty K."/>
            <person name="Markovic C."/>
            <person name="Hall O."/>
            <person name="Minx P."/>
            <person name="Tomlinson C."/>
            <person name="Mitreva M."/>
            <person name="Hou S."/>
            <person name="Chen J."/>
            <person name="Wollam A."/>
            <person name="Pepin K.H."/>
            <person name="Johnson M."/>
            <person name="Bhonagiri V."/>
            <person name="Zhang X."/>
            <person name="Suruliraj S."/>
            <person name="Warren W."/>
            <person name="Chinwalla A."/>
            <person name="Mardis E.R."/>
            <person name="Wilson R.K."/>
        </authorList>
    </citation>
    <scope>NUCLEOTIDE SEQUENCE [LARGE SCALE GENOMIC DNA]</scope>
    <source>
        <strain evidence="3 4">F0439</strain>
    </source>
</reference>
<dbReference type="Proteomes" id="UP000004625">
    <property type="component" value="Unassembled WGS sequence"/>
</dbReference>
<organism evidence="3 4">
    <name type="scientific">Lentilactobacillus parafarraginis F0439</name>
    <dbReference type="NCBI Taxonomy" id="797515"/>
    <lineage>
        <taxon>Bacteria</taxon>
        <taxon>Bacillati</taxon>
        <taxon>Bacillota</taxon>
        <taxon>Bacilli</taxon>
        <taxon>Lactobacillales</taxon>
        <taxon>Lactobacillaceae</taxon>
        <taxon>Lentilactobacillus</taxon>
    </lineage>
</organism>
<evidence type="ECO:0000313" key="4">
    <source>
        <dbReference type="Proteomes" id="UP000004625"/>
    </source>
</evidence>
<feature type="transmembrane region" description="Helical" evidence="2">
    <location>
        <begin position="31"/>
        <end position="50"/>
    </location>
</feature>
<dbReference type="EMBL" id="AGEY01000150">
    <property type="protein sequence ID" value="EHL97119.1"/>
    <property type="molecule type" value="Genomic_DNA"/>
</dbReference>
<keyword evidence="2" id="KW-1133">Transmembrane helix</keyword>
<sequence>MKGKNLSRNNKWGKAEKSNLHYKLYKSGKQWVTASLFMLSLGAVLITVLLRQVLVL</sequence>
<keyword evidence="4" id="KW-1185">Reference proteome</keyword>
<keyword evidence="2" id="KW-0812">Transmembrane</keyword>
<dbReference type="Pfam" id="PF19258">
    <property type="entry name" value="KxYKxGKxW_sig"/>
    <property type="match status" value="1"/>
</dbReference>
<dbReference type="HOGENOM" id="CLU_3018891_0_0_9"/>
<keyword evidence="2" id="KW-0472">Membrane</keyword>
<dbReference type="RefSeq" id="WP_008213719.1">
    <property type="nucleotide sequence ID" value="NZ_JH415034.1"/>
</dbReference>
<protein>
    <submittedName>
        <fullName evidence="3">KxYKxGKxW signal domain protein</fullName>
    </submittedName>
</protein>
<evidence type="ECO:0000313" key="3">
    <source>
        <dbReference type="EMBL" id="EHL97119.1"/>
    </source>
</evidence>
<keyword evidence="1" id="KW-0732">Signal</keyword>
<comment type="caution">
    <text evidence="3">The sequence shown here is derived from an EMBL/GenBank/DDBJ whole genome shotgun (WGS) entry which is preliminary data.</text>
</comment>
<gene>
    <name evidence="3" type="ORF">HMPREF9103_02064</name>
</gene>
<accession>G9ZQQ6</accession>